<reference evidence="3" key="1">
    <citation type="journal article" date="2019" name="Int. J. Syst. Evol. Microbiol.">
        <title>The Global Catalogue of Microorganisms (GCM) 10K type strain sequencing project: providing services to taxonomists for standard genome sequencing and annotation.</title>
        <authorList>
            <consortium name="The Broad Institute Genomics Platform"/>
            <consortium name="The Broad Institute Genome Sequencing Center for Infectious Disease"/>
            <person name="Wu L."/>
            <person name="Ma J."/>
        </authorList>
    </citation>
    <scope>NUCLEOTIDE SEQUENCE [LARGE SCALE GENOMIC DNA]</scope>
    <source>
        <strain evidence="3">JCM 16902</strain>
    </source>
</reference>
<protein>
    <submittedName>
        <fullName evidence="2">Uncharacterized protein</fullName>
    </submittedName>
</protein>
<proteinExistence type="predicted"/>
<sequence>MFPDPRKTRSAYLPTGADPSLSAPSASPGSPDGAVPQPDSPSGTVAAPEAGAHAASSAGSAGVTGAEDVRERPVDGVVVALPGGGAPGAPVPPADEADEVGEVTGGLDDAVAPPPGGGAVAVREDVGGRAGEDVAEGATGSAGRFGGDEISVTPGWGCRDSLRAGFSGARTGACGSIEDCRKVGSPSSHTAVTSAARRDSREKTISSRAGSAERIWARQPRSGRA</sequence>
<evidence type="ECO:0000256" key="1">
    <source>
        <dbReference type="SAM" id="MobiDB-lite"/>
    </source>
</evidence>
<gene>
    <name evidence="2" type="ORF">GCM10022223_23590</name>
</gene>
<feature type="compositionally biased region" description="Low complexity" evidence="1">
    <location>
        <begin position="16"/>
        <end position="34"/>
    </location>
</feature>
<evidence type="ECO:0000313" key="3">
    <source>
        <dbReference type="Proteomes" id="UP001501074"/>
    </source>
</evidence>
<dbReference type="EMBL" id="BAAAZO010000003">
    <property type="protein sequence ID" value="GAA3606922.1"/>
    <property type="molecule type" value="Genomic_DNA"/>
</dbReference>
<name>A0ABP6ZGI3_9ACTN</name>
<comment type="caution">
    <text evidence="2">The sequence shown here is derived from an EMBL/GenBank/DDBJ whole genome shotgun (WGS) entry which is preliminary data.</text>
</comment>
<feature type="compositionally biased region" description="Basic and acidic residues" evidence="1">
    <location>
        <begin position="122"/>
        <end position="132"/>
    </location>
</feature>
<organism evidence="2 3">
    <name type="scientific">Kineosporia mesophila</name>
    <dbReference type="NCBI Taxonomy" id="566012"/>
    <lineage>
        <taxon>Bacteria</taxon>
        <taxon>Bacillati</taxon>
        <taxon>Actinomycetota</taxon>
        <taxon>Actinomycetes</taxon>
        <taxon>Kineosporiales</taxon>
        <taxon>Kineosporiaceae</taxon>
        <taxon>Kineosporia</taxon>
    </lineage>
</organism>
<accession>A0ABP6ZGI3</accession>
<feature type="region of interest" description="Disordered" evidence="1">
    <location>
        <begin position="1"/>
        <end position="150"/>
    </location>
</feature>
<feature type="compositionally biased region" description="Basic and acidic residues" evidence="1">
    <location>
        <begin position="196"/>
        <end position="205"/>
    </location>
</feature>
<feature type="compositionally biased region" description="Low complexity" evidence="1">
    <location>
        <begin position="43"/>
        <end position="66"/>
    </location>
</feature>
<evidence type="ECO:0000313" key="2">
    <source>
        <dbReference type="EMBL" id="GAA3606922.1"/>
    </source>
</evidence>
<keyword evidence="3" id="KW-1185">Reference proteome</keyword>
<feature type="region of interest" description="Disordered" evidence="1">
    <location>
        <begin position="181"/>
        <end position="225"/>
    </location>
</feature>
<dbReference type="Proteomes" id="UP001501074">
    <property type="component" value="Unassembled WGS sequence"/>
</dbReference>